<organism evidence="9 10">
    <name type="scientific">Roseimicrobium gellanilyticum</name>
    <dbReference type="NCBI Taxonomy" id="748857"/>
    <lineage>
        <taxon>Bacteria</taxon>
        <taxon>Pseudomonadati</taxon>
        <taxon>Verrucomicrobiota</taxon>
        <taxon>Verrucomicrobiia</taxon>
        <taxon>Verrucomicrobiales</taxon>
        <taxon>Verrucomicrobiaceae</taxon>
        <taxon>Roseimicrobium</taxon>
    </lineage>
</organism>
<feature type="transmembrane region" description="Helical" evidence="7">
    <location>
        <begin position="91"/>
        <end position="120"/>
    </location>
</feature>
<comment type="similarity">
    <text evidence="6">Belongs to the exbB/tolQ family.</text>
</comment>
<keyword evidence="6" id="KW-0653">Protein transport</keyword>
<dbReference type="AlphaFoldDB" id="A0A366HW52"/>
<evidence type="ECO:0000256" key="2">
    <source>
        <dbReference type="ARBA" id="ARBA00022475"/>
    </source>
</evidence>
<evidence type="ECO:0000259" key="8">
    <source>
        <dbReference type="Pfam" id="PF01618"/>
    </source>
</evidence>
<keyword evidence="6" id="KW-0813">Transport</keyword>
<keyword evidence="5 7" id="KW-0472">Membrane</keyword>
<feature type="domain" description="MotA/TolQ/ExbB proton channel" evidence="8">
    <location>
        <begin position="14"/>
        <end position="80"/>
    </location>
</feature>
<evidence type="ECO:0000256" key="6">
    <source>
        <dbReference type="RuleBase" id="RU004057"/>
    </source>
</evidence>
<evidence type="ECO:0000256" key="3">
    <source>
        <dbReference type="ARBA" id="ARBA00022692"/>
    </source>
</evidence>
<keyword evidence="3 7" id="KW-0812">Transmembrane</keyword>
<dbReference type="EMBL" id="QNRR01000001">
    <property type="protein sequence ID" value="RBP47929.1"/>
    <property type="molecule type" value="Genomic_DNA"/>
</dbReference>
<evidence type="ECO:0000256" key="7">
    <source>
        <dbReference type="SAM" id="Phobius"/>
    </source>
</evidence>
<reference evidence="9 10" key="1">
    <citation type="submission" date="2018-06" db="EMBL/GenBank/DDBJ databases">
        <title>Genomic Encyclopedia of Type Strains, Phase IV (KMG-IV): sequencing the most valuable type-strain genomes for metagenomic binning, comparative biology and taxonomic classification.</title>
        <authorList>
            <person name="Goeker M."/>
        </authorList>
    </citation>
    <scope>NUCLEOTIDE SEQUENCE [LARGE SCALE GENOMIC DNA]</scope>
    <source>
        <strain evidence="9 10">DSM 25532</strain>
    </source>
</reference>
<keyword evidence="10" id="KW-1185">Reference proteome</keyword>
<evidence type="ECO:0000256" key="4">
    <source>
        <dbReference type="ARBA" id="ARBA00022989"/>
    </source>
</evidence>
<evidence type="ECO:0000256" key="5">
    <source>
        <dbReference type="ARBA" id="ARBA00023136"/>
    </source>
</evidence>
<dbReference type="GO" id="GO:0015031">
    <property type="term" value="P:protein transport"/>
    <property type="evidence" value="ECO:0007669"/>
    <property type="project" value="UniProtKB-KW"/>
</dbReference>
<dbReference type="RefSeq" id="WP_245958079.1">
    <property type="nucleotide sequence ID" value="NZ_QNRR01000001.1"/>
</dbReference>
<evidence type="ECO:0000313" key="9">
    <source>
        <dbReference type="EMBL" id="RBP47929.1"/>
    </source>
</evidence>
<dbReference type="GO" id="GO:0005886">
    <property type="term" value="C:plasma membrane"/>
    <property type="evidence" value="ECO:0007669"/>
    <property type="project" value="UniProtKB-SubCell"/>
</dbReference>
<accession>A0A366HW52</accession>
<gene>
    <name evidence="9" type="ORF">DES53_101729</name>
</gene>
<comment type="subcellular location">
    <subcellularLocation>
        <location evidence="1">Cell membrane</location>
        <topology evidence="1">Multi-pass membrane protein</topology>
    </subcellularLocation>
    <subcellularLocation>
        <location evidence="6">Membrane</location>
        <topology evidence="6">Multi-pass membrane protein</topology>
    </subcellularLocation>
</comment>
<dbReference type="Proteomes" id="UP000253426">
    <property type="component" value="Unassembled WGS sequence"/>
</dbReference>
<keyword evidence="4 7" id="KW-1133">Transmembrane helix</keyword>
<name>A0A366HW52_9BACT</name>
<evidence type="ECO:0000313" key="10">
    <source>
        <dbReference type="Proteomes" id="UP000253426"/>
    </source>
</evidence>
<evidence type="ECO:0000256" key="1">
    <source>
        <dbReference type="ARBA" id="ARBA00004651"/>
    </source>
</evidence>
<dbReference type="InterPro" id="IPR002898">
    <property type="entry name" value="MotA_ExbB_proton_chnl"/>
</dbReference>
<dbReference type="Pfam" id="PF01618">
    <property type="entry name" value="MotA_ExbB"/>
    <property type="match status" value="1"/>
</dbReference>
<protein>
    <submittedName>
        <fullName evidence="9">MotA/TolQ/ExbB proton channel family protein</fullName>
    </submittedName>
</protein>
<keyword evidence="2" id="KW-1003">Cell membrane</keyword>
<sequence length="137" mass="14338">MNTSSSHVTGRRLAKTGAWMQLATLIGLASTVIGMTRAFETLGTAGVADPSGLSAAIGHVLWSTAAGLGIAAIGAILMGVAVLATSYREKWLFWFLIVEGVIWGAPLFPIGLFLLAVALLKRHEFFPVKLDGTTSPA</sequence>
<comment type="caution">
    <text evidence="9">The sequence shown here is derived from an EMBL/GenBank/DDBJ whole genome shotgun (WGS) entry which is preliminary data.</text>
</comment>
<proteinExistence type="inferred from homology"/>
<feature type="transmembrane region" description="Helical" evidence="7">
    <location>
        <begin position="62"/>
        <end position="84"/>
    </location>
</feature>